<accession>A0A9E9LWJ9</accession>
<feature type="domain" description="FAD-dependent protein C-terminal" evidence="1">
    <location>
        <begin position="284"/>
        <end position="479"/>
    </location>
</feature>
<dbReference type="InterPro" id="IPR049516">
    <property type="entry name" value="FAD-depend_C"/>
</dbReference>
<gene>
    <name evidence="2" type="ORF">NB640_02590</name>
</gene>
<evidence type="ECO:0000313" key="3">
    <source>
        <dbReference type="Proteomes" id="UP001156215"/>
    </source>
</evidence>
<name>A0A9E9LWJ9_9BURK</name>
<dbReference type="AlphaFoldDB" id="A0A9E9LWJ9"/>
<dbReference type="Proteomes" id="UP001156215">
    <property type="component" value="Chromosome"/>
</dbReference>
<dbReference type="EMBL" id="CP098242">
    <property type="protein sequence ID" value="WAW10566.1"/>
    <property type="molecule type" value="Genomic_DNA"/>
</dbReference>
<dbReference type="SUPFAM" id="SSF51905">
    <property type="entry name" value="FAD/NAD(P)-binding domain"/>
    <property type="match status" value="1"/>
</dbReference>
<reference evidence="2" key="1">
    <citation type="journal article" date="2022" name="Front. Microbiol.">
        <title>New perspectives on an old grouping: The genomic and phenotypic variability of Oxalobacter formigenes and the implications for calcium oxalate stone prevention.</title>
        <authorList>
            <person name="Chmiel J.A."/>
            <person name="Carr C."/>
            <person name="Stuivenberg G.A."/>
            <person name="Venema R."/>
            <person name="Chanyi R.M."/>
            <person name="Al K.F."/>
            <person name="Giguere D."/>
            <person name="Say H."/>
            <person name="Akouris P.P."/>
            <person name="Dominguez Romero S.A."/>
            <person name="Kwong A."/>
            <person name="Tai V."/>
            <person name="Koval S.F."/>
            <person name="Razvi H."/>
            <person name="Bjazevic J."/>
            <person name="Burton J.P."/>
        </authorList>
    </citation>
    <scope>NUCLEOTIDE SEQUENCE</scope>
    <source>
        <strain evidence="2">WoOx3</strain>
    </source>
</reference>
<dbReference type="PANTHER" id="PTHR42842">
    <property type="entry name" value="FAD/NAD(P)-BINDING OXIDOREDUCTASE"/>
    <property type="match status" value="1"/>
</dbReference>
<proteinExistence type="predicted"/>
<organism evidence="2 3">
    <name type="scientific">Oxalobacter vibrioformis</name>
    <dbReference type="NCBI Taxonomy" id="933080"/>
    <lineage>
        <taxon>Bacteria</taxon>
        <taxon>Pseudomonadati</taxon>
        <taxon>Pseudomonadota</taxon>
        <taxon>Betaproteobacteria</taxon>
        <taxon>Burkholderiales</taxon>
        <taxon>Oxalobacteraceae</taxon>
        <taxon>Oxalobacter</taxon>
    </lineage>
</organism>
<evidence type="ECO:0000259" key="1">
    <source>
        <dbReference type="Pfam" id="PF21688"/>
    </source>
</evidence>
<protein>
    <submittedName>
        <fullName evidence="2">NAD(P)/FAD-dependent oxidoreductase</fullName>
    </submittedName>
</protein>
<dbReference type="InterPro" id="IPR036188">
    <property type="entry name" value="FAD/NAD-bd_sf"/>
</dbReference>
<keyword evidence="3" id="KW-1185">Reference proteome</keyword>
<evidence type="ECO:0000313" key="2">
    <source>
        <dbReference type="EMBL" id="WAW10566.1"/>
    </source>
</evidence>
<dbReference type="Gene3D" id="3.50.50.60">
    <property type="entry name" value="FAD/NAD(P)-binding domain"/>
    <property type="match status" value="2"/>
</dbReference>
<dbReference type="Gene3D" id="3.30.70.2700">
    <property type="match status" value="1"/>
</dbReference>
<dbReference type="PIRSF" id="PIRSF038984">
    <property type="entry name" value="FAD_binding_protein"/>
    <property type="match status" value="1"/>
</dbReference>
<sequence>MLRLTEIRLPIDHHEEALRAAILDRLGIPGNALVSYTIFRRSHDARKKNAIVFTYTIDVTVEDEASVLARLKDHTHVRPAPDMTYRFVAELAKPPVLRPVIIGCGPCGLFAALILAQSGFCPIILERGKAVRERTKDTFGFWRTRKLDPESNVQFGEGGAGTFSDGKLHTQIKDPKHVGRKVLTEFVTAGAPPEILYAAKPHIGTFRLVKVIENMRQTIESLGGEFRFESRVDDLVVENGKIRGVILGDGTSIESEHVILAVGHSARDTFQMLYDKGVSMAPKPFSIGFRIEHPQSLIDQCRLGPNAGNPLLGAADYKLVHHCKNGRSVYSFCMCPGGTVVAAASEPGRLVTNGMSQYSRNERNANAAIVVGISPDDFPGHPLAGMELQRRLEEKAFELGGSSYNAPCQLVGDFLEGKPSTQLGDVIPSYQPGVTPCDLSSALPEYAIEAIREALPAFERWIPGFTMHDAVLTGIETRTSSPVRITRNPDDCQSVNIKGLYPAGEGAGYAGGILSSAVDGIQAAEAVAQAIAGAEKQKI</sequence>
<dbReference type="PANTHER" id="PTHR42842:SF3">
    <property type="entry name" value="FAD_NAD(P)-BINDING OXIDOREDUCTASE FAMILY PROTEIN"/>
    <property type="match status" value="1"/>
</dbReference>
<dbReference type="KEGG" id="ovb:NB640_02590"/>
<dbReference type="InterPro" id="IPR028348">
    <property type="entry name" value="FAD-binding_protein"/>
</dbReference>
<dbReference type="Pfam" id="PF21688">
    <property type="entry name" value="FAD-depend_C"/>
    <property type="match status" value="1"/>
</dbReference>
<dbReference type="RefSeq" id="WP_269309586.1">
    <property type="nucleotide sequence ID" value="NZ_CP098242.1"/>
</dbReference>